<sequence>MENVMEKLNATFEGEKMTLARVWEYLQATRSSNGLSIFVTKESGPDLAEQIHRRDCYPDHDELIGIPLPIIGTYGYGFDVSIGDSSYEIDCEEGENGISVFLLRSGTFAISDEPPAVPIPEKLKVRSDINVSVLSMDELADIVSTYDEIHADAIKELNNRLDTFRDKL</sequence>
<reference evidence="1" key="1">
    <citation type="submission" date="2024-05" db="EMBL/GenBank/DDBJ databases">
        <authorList>
            <person name="Ferriol-Gonzalez C."/>
            <person name="Concha-Eloko R."/>
            <person name="Bernabeu-Gimeno M."/>
            <person name="Fernandez-Cuenca F."/>
            <person name="Canada-Garcia J.E."/>
            <person name="Garcia-Cobos S."/>
            <person name="Sanjuan R."/>
            <person name="Domingo-Calap P."/>
        </authorList>
    </citation>
    <scope>NUCLEOTIDE SEQUENCE</scope>
</reference>
<organism evidence="1">
    <name type="scientific">Klebsiella phage vB_Kpn24-P3</name>
    <dbReference type="NCBI Taxonomy" id="3230853"/>
    <lineage>
        <taxon>Viruses</taxon>
    </lineage>
</organism>
<protein>
    <submittedName>
        <fullName evidence="1">Uncharacterized protein</fullName>
    </submittedName>
</protein>
<accession>A0AAU8EGA3</accession>
<dbReference type="EMBL" id="PP848849">
    <property type="protein sequence ID" value="XCG96689.1"/>
    <property type="molecule type" value="Genomic_DNA"/>
</dbReference>
<name>A0AAU8EGA3_9VIRU</name>
<proteinExistence type="predicted"/>
<gene>
    <name evidence="1" type="ORF">vBKpn24P3_130</name>
</gene>
<evidence type="ECO:0000313" key="1">
    <source>
        <dbReference type="EMBL" id="XCG96689.1"/>
    </source>
</evidence>